<evidence type="ECO:0000256" key="1">
    <source>
        <dbReference type="ARBA" id="ARBA00008005"/>
    </source>
</evidence>
<protein>
    <submittedName>
        <fullName evidence="3">Phage tail sheath family protein</fullName>
    </submittedName>
</protein>
<dbReference type="Gene3D" id="3.40.50.11780">
    <property type="match status" value="2"/>
</dbReference>
<feature type="domain" description="Tail sheath protein C-terminal" evidence="2">
    <location>
        <begin position="501"/>
        <end position="602"/>
    </location>
</feature>
<dbReference type="KEGG" id="chk:D4L85_26925"/>
<dbReference type="Pfam" id="PF17482">
    <property type="entry name" value="Phage_sheath_1C"/>
    <property type="match status" value="1"/>
</dbReference>
<dbReference type="InterPro" id="IPR052042">
    <property type="entry name" value="Tail_sheath_structural"/>
</dbReference>
<evidence type="ECO:0000313" key="4">
    <source>
        <dbReference type="Proteomes" id="UP000266183"/>
    </source>
</evidence>
<dbReference type="Proteomes" id="UP000266183">
    <property type="component" value="Chromosome"/>
</dbReference>
<proteinExistence type="inferred from homology"/>
<dbReference type="OrthoDB" id="9767864at2"/>
<accession>A0A385SZ14</accession>
<name>A0A385SZ14_9BACT</name>
<dbReference type="EMBL" id="CP032382">
    <property type="protein sequence ID" value="AYB33988.1"/>
    <property type="molecule type" value="Genomic_DNA"/>
</dbReference>
<reference evidence="4" key="1">
    <citation type="submission" date="2018-09" db="EMBL/GenBank/DDBJ databases">
        <title>Chryseolinea sp. KIS68-18 isolated from soil.</title>
        <authorList>
            <person name="Weon H.-Y."/>
            <person name="Kwon S.-W."/>
            <person name="Lee S.A."/>
        </authorList>
    </citation>
    <scope>NUCLEOTIDE SEQUENCE [LARGE SCALE GENOMIC DNA]</scope>
    <source>
        <strain evidence="4">KIS68-18</strain>
    </source>
</reference>
<organism evidence="3 4">
    <name type="scientific">Chryseolinea soli</name>
    <dbReference type="NCBI Taxonomy" id="2321403"/>
    <lineage>
        <taxon>Bacteria</taxon>
        <taxon>Pseudomonadati</taxon>
        <taxon>Bacteroidota</taxon>
        <taxon>Cytophagia</taxon>
        <taxon>Cytophagales</taxon>
        <taxon>Fulvivirgaceae</taxon>
        <taxon>Chryseolinea</taxon>
    </lineage>
</organism>
<evidence type="ECO:0000259" key="2">
    <source>
        <dbReference type="Pfam" id="PF17482"/>
    </source>
</evidence>
<evidence type="ECO:0000313" key="3">
    <source>
        <dbReference type="EMBL" id="AYB33988.1"/>
    </source>
</evidence>
<dbReference type="InterPro" id="IPR020287">
    <property type="entry name" value="Tail_sheath_C"/>
</dbReference>
<dbReference type="PANTHER" id="PTHR35861:SF1">
    <property type="entry name" value="PHAGE TAIL SHEATH PROTEIN"/>
    <property type="match status" value="1"/>
</dbReference>
<dbReference type="PANTHER" id="PTHR35861">
    <property type="match status" value="1"/>
</dbReference>
<comment type="similarity">
    <text evidence="1">Belongs to the myoviridae tail sheath protein family.</text>
</comment>
<gene>
    <name evidence="3" type="ORF">D4L85_26925</name>
</gene>
<dbReference type="RefSeq" id="WP_119757214.1">
    <property type="nucleotide sequence ID" value="NZ_CP032382.1"/>
</dbReference>
<dbReference type="AlphaFoldDB" id="A0A385SZ14"/>
<sequence>MAALLDLRMPGVYTQEIPTLPPTVGVIPSAVPVFIGYTEKADKKGESLLLKPTRVKSMKEFESWFGGAPKVELTVDIDDSEGVSPKPSINVVYPVSMTFKMYHSMLFYYANGGGPCFIVSVGGYTSGGNPATPSDTELAKGLATLSKVKDVTIIVYPDGTSLEEPKYFTLINSTFDHCQKMKNRVTVIDVHEDNGEDLDAFEVFQTGMATDIEFKKYGMAYYPYIDTVFSYAYDPLNVHIRFHKQTLPNPTAAATIAFKALTDATDGAINAYVTALNGVKAPLAQKKFIEGLNTALQQFNTDNPGSTPDTLKAKLIEFTRGKPLPQAVTDALALPNPDVLAIMTTAVTTATTALTTAQTAVTTAKTAMDTAATAAAGGLDLGGGKKLYSYANTSMAKVAEKKDDLLFNKIKEAVANYPVRLPPCGGIAGIYVRTDATQGVWRAPANVSVFGGIKPALEIDDDLHAELNAPSSGKAINVIRAYPGRGLLVYGARTLAGNDLEWRYVNVRRTFCFIEDSIARAMQDFVFAPNNEQTWIKVRAMIRSFLNRLWKAGGLFGNTPEDAYEVIASEPESMSVDDVLNGIMRIYIKVAVARPAEFIVLQYEHKFEVTES</sequence>
<keyword evidence="4" id="KW-1185">Reference proteome</keyword>